<feature type="domain" description="MAM" evidence="5">
    <location>
        <begin position="1220"/>
        <end position="1375"/>
    </location>
</feature>
<dbReference type="PANTHER" id="PTHR23282">
    <property type="entry name" value="APICAL ENDOSOMAL GLYCOPROTEIN PRECURSOR"/>
    <property type="match status" value="1"/>
</dbReference>
<feature type="region of interest" description="Disordered" evidence="3">
    <location>
        <begin position="1676"/>
        <end position="1695"/>
    </location>
</feature>
<gene>
    <name evidence="6" type="ORF">ILYODFUR_003413</name>
</gene>
<keyword evidence="4" id="KW-0812">Transmembrane</keyword>
<dbReference type="InterPro" id="IPR023415">
    <property type="entry name" value="LDLR_class-A_CS"/>
</dbReference>
<dbReference type="PROSITE" id="PS50068">
    <property type="entry name" value="LDLRA_2"/>
    <property type="match status" value="2"/>
</dbReference>
<name>A0ABV0T4X6_9TELE</name>
<dbReference type="InterPro" id="IPR013320">
    <property type="entry name" value="ConA-like_dom_sf"/>
</dbReference>
<feature type="domain" description="MAM" evidence="5">
    <location>
        <begin position="392"/>
        <end position="556"/>
    </location>
</feature>
<dbReference type="Proteomes" id="UP001482620">
    <property type="component" value="Unassembled WGS sequence"/>
</dbReference>
<feature type="domain" description="MAM" evidence="5">
    <location>
        <begin position="239"/>
        <end position="390"/>
    </location>
</feature>
<proteinExistence type="predicted"/>
<keyword evidence="1 2" id="KW-1015">Disulfide bond</keyword>
<dbReference type="InterPro" id="IPR002172">
    <property type="entry name" value="LDrepeatLR_classA_rpt"/>
</dbReference>
<dbReference type="Pfam" id="PF00629">
    <property type="entry name" value="MAM"/>
    <property type="match status" value="13"/>
</dbReference>
<dbReference type="SMART" id="SM00137">
    <property type="entry name" value="MAM"/>
    <property type="match status" value="13"/>
</dbReference>
<feature type="disulfide bond" evidence="2">
    <location>
        <begin position="1401"/>
        <end position="1416"/>
    </location>
</feature>
<feature type="disulfide bond" evidence="2">
    <location>
        <begin position="1640"/>
        <end position="1655"/>
    </location>
</feature>
<sequence length="2418" mass="268256">MMCWKLETLISLSSQLDMKQTLVLLTVLWTIFSCCPNGNFNCTSGECVPSQIGCDFKDSKCGSDKEFCGSCDFENHSCGWKNTSDSSYSWKWQMANITSIPGQDHTIGSPWGHVMYIDGKQAGFLKQANLEYPVNQSAALACQISFWYHIYEESPSSISLSDLEVKMVRGKVVKELLRISKMKTNGWENATVFIGNQPGGYKLLFSYSPSLLEYKDVMLDDIRFENCVEGDFPEGPYHLSCNFEKDTCSWYHDYTASLLWKRMKGAYGDPVGNGYFMLIKAASNLNISSSARLISLPQPAGQTICVSFHYYIFGNSIGSLKFITKRSGEPDTVIWMRSGTQGNKWRFADLTFNSDRPIQFIIEAVVGGKQGSIAIDDIEVSTSLNGSCPPERECTFQGSLCGMRPQPSANFSWNRITGMSQPANSSGPTKDHTLGTEQGYYLSAGLWKHSLGSRGAMIALMEPTPLNGECLMFWYYMEGTGVGELSVYLQTSGSQENATKLWTRMGDQGTHWRHGRVTLYSPQSSYQVVFEAIAGNEPMRDIAIDDLTILNGACPPSGFCDFEMDFCGWVNSPAPESGVEWDWLSGTSDGRFIPQRDHSTNTALGHFAFLGPFGSEKEEIAQLESESMDAVESGCIEIWHHVAGWISNRPSDITLTVFVREAGQLRPLFYTNGYLNSSWIQDRVNYNSTGLHEIILQARCPAGKEASFAIDDTHIIRGKSCDDLILTTTDPPTTTTSAAPSSMDCTFEEGLCNWVQEDTDDLNWTLSNGLQVEGLWNGPQYDHTVDSDQGFFLLLNGSGSKDAEKAVARVSVSNRGSQSCIEFWYYMLGPSVSTLNLLVQVNSSELLVWTRQGTQTPEWIKAQVTISLINAHQIAFSGQRNIQSHGFIAIDDITVRKGGCSNQNECGFDSDWCGFENGVDHRGRWERTKGTKHQVDNSYRTENGFYMSVMTSHSAQQEIAELLSPVFTSATEMCVRFWYMLPADVSNYLAVKVLRSGQLGDALWRRSGVPSKSWEVAEVTVSSPAPFNVVFEAVHMPGINDTVKIDDFSVRAGACASPASCDFESGQCTWVNVQKEDGHEWVMSRGGYYGSPMDHTTQTSDGWFLLSSALHQSQHSVAQVVSEWIQLKDTPSCLTFWYHMGSSDSGTLRLFAHSDSMEETLMFQSHSSGSSWNRFSQSVDTSKPFQLLIEAESSSKGFIAIDDISVTQGLCPENETRGFVSCSFENGTCDWEDISVGQAEWVRTRNGTGNSGPSVDNTLGTELGWYMGLEADRGEEMSPAALQSPILKQASSTCTLHFYYNMYGEESELKVLLKEGSRITTLWWLAGGNEDLWQYSKVIIGRIPQHFSLLFEGSSNFNKLGYVAVDDLDFTNCSLPEPQPWCSESTFMCNNSVCVDPNHVCDFSDDCGDWSDEINCEKQGVVERCNFEQGLCSWANSDVDTPGGEWTRHKGEEGWPNHGPPRDHTENLAAGHYVSPGSHLTEKGQTSEILSKTLLPSFNCTIRFFYFSISDVSAQLTAQSRTLMSGIDDKMLWIREPSHSYSWQRAKVTFSSSIISKIAFRYEIGATQRGLVALDDISFSKECIFDPENSKLPETLPTSSPHTSCNTPSATTAPVNPCQDNEFFCRQSAGKVCIPATLHCDYNPDCPEGEDEAGCGSCTFENDQCLWSDASDGPAKWHREKASNNTEPPTDHTTQTGFYMTVNLNLGSTQTEAKLLSPPLQSSSPYCQLLFHFHISTWSTGSLRVLMQQAEGGEAILWSRSHNTVSHWTSAQMPIGMFQQPYKVWFSSISKATGPIIYTRDHVVAVDDISFINCETSYEPPALPSYGCTFEDDLCVWIQGAEDELDWRSGSGPTETPNTGPAGDHTTGTGKYLYIESSHPSEKENTAQLKSLLLPPAGQKGYCFTFWYHMFGATVGSLRMFLKTADSLDKTLVWQQSGSQRDEWLLAQSHVTLQRVHQVILEATVGGEAGDIAIDDISLIYGPCPDSDLCDFEESSCNWQQATSDDSDWIRQSGSTLNPNTGPESDHTTNTPTGHYYYLPSSMDDHAGQKALMSSPLYPKSKGSCVQLWYHMYGEGMGMLNVYQQNEDGKEVLIFSQAGDQGRLWRFAQASLLPRIQPYRIVVEGVKAGPTMEGDMAFDDVQLTDAQCLPHGVCDFETSLCSWSNLGDGVDQGDWLLGAGASPNPNTGPTFDHTTNSSYGHYIYVDSSVGEWGDMSYLVSEMFHPSSRGHCLTFWYHMYGSHVGTLKVYINDRKMHAEGNEEGNLKWTKTGNKGDQWLQDSVSIKHEEAFWFVFVYQRGMSTGGDVALDDLTIHPSSCYSEPSIPPSNNINALSVGLAVGLILLIGIIISILLFILNQKWKSMNQSTIMNYEVTLETSVLNMSGYTQDDTQRESASDFSFFNNLYDPSPHVTEASSDA</sequence>
<dbReference type="InterPro" id="IPR051560">
    <property type="entry name" value="MAM_domain-containing"/>
</dbReference>
<evidence type="ECO:0000256" key="2">
    <source>
        <dbReference type="PROSITE-ProRule" id="PRU00124"/>
    </source>
</evidence>
<dbReference type="Gene3D" id="2.60.120.200">
    <property type="match status" value="13"/>
</dbReference>
<dbReference type="PRINTS" id="PR00261">
    <property type="entry name" value="LDLRECEPTOR"/>
</dbReference>
<evidence type="ECO:0000313" key="7">
    <source>
        <dbReference type="Proteomes" id="UP001482620"/>
    </source>
</evidence>
<dbReference type="CDD" id="cd00112">
    <property type="entry name" value="LDLa"/>
    <property type="match status" value="2"/>
</dbReference>
<organism evidence="6 7">
    <name type="scientific">Ilyodon furcidens</name>
    <name type="common">goldbreast splitfin</name>
    <dbReference type="NCBI Taxonomy" id="33524"/>
    <lineage>
        <taxon>Eukaryota</taxon>
        <taxon>Metazoa</taxon>
        <taxon>Chordata</taxon>
        <taxon>Craniata</taxon>
        <taxon>Vertebrata</taxon>
        <taxon>Euteleostomi</taxon>
        <taxon>Actinopterygii</taxon>
        <taxon>Neopterygii</taxon>
        <taxon>Teleostei</taxon>
        <taxon>Neoteleostei</taxon>
        <taxon>Acanthomorphata</taxon>
        <taxon>Ovalentaria</taxon>
        <taxon>Atherinomorphae</taxon>
        <taxon>Cyprinodontiformes</taxon>
        <taxon>Goodeidae</taxon>
        <taxon>Ilyodon</taxon>
    </lineage>
</organism>
<feature type="disulfide bond" evidence="2">
    <location>
        <begin position="1389"/>
        <end position="1407"/>
    </location>
</feature>
<dbReference type="PANTHER" id="PTHR23282:SF150">
    <property type="entry name" value="SI:CH211-106H4.4"/>
    <property type="match status" value="1"/>
</dbReference>
<dbReference type="PROSITE" id="PS01209">
    <property type="entry name" value="LDLRA_1"/>
    <property type="match status" value="1"/>
</dbReference>
<dbReference type="SUPFAM" id="SSF49899">
    <property type="entry name" value="Concanavalin A-like lectins/glucanases"/>
    <property type="match status" value="13"/>
</dbReference>
<reference evidence="6 7" key="1">
    <citation type="submission" date="2021-06" db="EMBL/GenBank/DDBJ databases">
        <authorList>
            <person name="Palmer J.M."/>
        </authorList>
    </citation>
    <scope>NUCLEOTIDE SEQUENCE [LARGE SCALE GENOMIC DNA]</scope>
    <source>
        <strain evidence="7">if_2019</strain>
        <tissue evidence="6">Muscle</tissue>
    </source>
</reference>
<dbReference type="SMART" id="SM00192">
    <property type="entry name" value="LDLa"/>
    <property type="match status" value="2"/>
</dbReference>
<evidence type="ECO:0000259" key="5">
    <source>
        <dbReference type="PROSITE" id="PS50060"/>
    </source>
</evidence>
<feature type="region of interest" description="Disordered" evidence="3">
    <location>
        <begin position="2003"/>
        <end position="2031"/>
    </location>
</feature>
<feature type="domain" description="MAM" evidence="5">
    <location>
        <begin position="69"/>
        <end position="229"/>
    </location>
</feature>
<dbReference type="SUPFAM" id="SSF57424">
    <property type="entry name" value="LDL receptor-like module"/>
    <property type="match status" value="2"/>
</dbReference>
<dbReference type="PROSITE" id="PS00740">
    <property type="entry name" value="MAM_1"/>
    <property type="match status" value="2"/>
</dbReference>
<feature type="domain" description="MAM" evidence="5">
    <location>
        <begin position="1423"/>
        <end position="1585"/>
    </location>
</feature>
<feature type="transmembrane region" description="Helical" evidence="4">
    <location>
        <begin position="2332"/>
        <end position="2356"/>
    </location>
</feature>
<dbReference type="PROSITE" id="PS51257">
    <property type="entry name" value="PROKAR_LIPOPROTEIN"/>
    <property type="match status" value="1"/>
</dbReference>
<dbReference type="InterPro" id="IPR000998">
    <property type="entry name" value="MAM_dom"/>
</dbReference>
<evidence type="ECO:0000313" key="6">
    <source>
        <dbReference type="EMBL" id="MEQ2227920.1"/>
    </source>
</evidence>
<feature type="domain" description="MAM" evidence="5">
    <location>
        <begin position="743"/>
        <end position="902"/>
    </location>
</feature>
<feature type="region of interest" description="Disordered" evidence="3">
    <location>
        <begin position="1846"/>
        <end position="1867"/>
    </location>
</feature>
<feature type="domain" description="MAM" evidence="5">
    <location>
        <begin position="1059"/>
        <end position="1213"/>
    </location>
</feature>
<feature type="compositionally biased region" description="Polar residues" evidence="3">
    <location>
        <begin position="1683"/>
        <end position="1695"/>
    </location>
</feature>
<keyword evidence="4" id="KW-0472">Membrane</keyword>
<comment type="caution">
    <text evidence="6">The sequence shown here is derived from an EMBL/GenBank/DDBJ whole genome shotgun (WGS) entry which is preliminary data.</text>
</comment>
<dbReference type="EMBL" id="JAHRIQ010023346">
    <property type="protein sequence ID" value="MEQ2227920.1"/>
    <property type="molecule type" value="Genomic_DNA"/>
</dbReference>
<dbReference type="Pfam" id="PF00057">
    <property type="entry name" value="Ldl_recept_a"/>
    <property type="match status" value="2"/>
</dbReference>
<evidence type="ECO:0000256" key="3">
    <source>
        <dbReference type="SAM" id="MobiDB-lite"/>
    </source>
</evidence>
<dbReference type="Gene3D" id="4.10.400.10">
    <property type="entry name" value="Low-density Lipoprotein Receptor"/>
    <property type="match status" value="2"/>
</dbReference>
<feature type="domain" description="MAM" evidence="5">
    <location>
        <begin position="904"/>
        <end position="1057"/>
    </location>
</feature>
<accession>A0ABV0T4X6</accession>
<dbReference type="InterPro" id="IPR036055">
    <property type="entry name" value="LDL_receptor-like_sf"/>
</dbReference>
<evidence type="ECO:0000256" key="1">
    <source>
        <dbReference type="ARBA" id="ARBA00023157"/>
    </source>
</evidence>
<keyword evidence="7" id="KW-1185">Reference proteome</keyword>
<feature type="domain" description="MAM" evidence="5">
    <location>
        <begin position="558"/>
        <end position="723"/>
    </location>
</feature>
<feature type="domain" description="MAM" evidence="5">
    <location>
        <begin position="1826"/>
        <end position="1986"/>
    </location>
</feature>
<keyword evidence="4" id="KW-1133">Transmembrane helix</keyword>
<feature type="domain" description="MAM" evidence="5">
    <location>
        <begin position="2152"/>
        <end position="2320"/>
    </location>
</feature>
<protein>
    <recommendedName>
        <fullName evidence="5">MAM domain-containing protein</fullName>
    </recommendedName>
</protein>
<dbReference type="CDD" id="cd06263">
    <property type="entry name" value="MAM"/>
    <property type="match status" value="13"/>
</dbReference>
<dbReference type="PROSITE" id="PS50060">
    <property type="entry name" value="MAM_2"/>
    <property type="match status" value="13"/>
</dbReference>
<comment type="caution">
    <text evidence="2">Lacks conserved residue(s) required for the propagation of feature annotation.</text>
</comment>
<feature type="disulfide bond" evidence="2">
    <location>
        <begin position="1382"/>
        <end position="1394"/>
    </location>
</feature>
<feature type="domain" description="MAM" evidence="5">
    <location>
        <begin position="1656"/>
        <end position="1816"/>
    </location>
</feature>
<evidence type="ECO:0000256" key="4">
    <source>
        <dbReference type="SAM" id="Phobius"/>
    </source>
</evidence>
<feature type="domain" description="MAM" evidence="5">
    <location>
        <begin position="1988"/>
        <end position="2150"/>
    </location>
</feature>